<evidence type="ECO:0000256" key="13">
    <source>
        <dbReference type="ARBA" id="ARBA00034808"/>
    </source>
</evidence>
<gene>
    <name evidence="18" type="primary">recG</name>
    <name evidence="18" type="ORF">O970_05065</name>
</gene>
<evidence type="ECO:0000259" key="17">
    <source>
        <dbReference type="PROSITE" id="PS51194"/>
    </source>
</evidence>
<dbReference type="PROSITE" id="PS51194">
    <property type="entry name" value="HELICASE_CTER"/>
    <property type="match status" value="1"/>
</dbReference>
<evidence type="ECO:0000313" key="18">
    <source>
        <dbReference type="EMBL" id="TEA27165.1"/>
    </source>
</evidence>
<evidence type="ECO:0000256" key="7">
    <source>
        <dbReference type="ARBA" id="ARBA00022840"/>
    </source>
</evidence>
<dbReference type="EC" id="5.6.2.4" evidence="13 15"/>
<dbReference type="InterPro" id="IPR033454">
    <property type="entry name" value="RecG_wedge"/>
</dbReference>
<comment type="caution">
    <text evidence="18">The sequence shown here is derived from an EMBL/GenBank/DDBJ whole genome shotgun (WGS) entry which is preliminary data.</text>
</comment>
<keyword evidence="11" id="KW-0413">Isomerase</keyword>
<dbReference type="InterPro" id="IPR004609">
    <property type="entry name" value="ATP-dep_DNA_helicase_RecG"/>
</dbReference>
<evidence type="ECO:0000256" key="8">
    <source>
        <dbReference type="ARBA" id="ARBA00023125"/>
    </source>
</evidence>
<dbReference type="GO" id="GO:0016787">
    <property type="term" value="F:hydrolase activity"/>
    <property type="evidence" value="ECO:0007669"/>
    <property type="project" value="UniProtKB-KW"/>
</dbReference>
<evidence type="ECO:0000256" key="5">
    <source>
        <dbReference type="ARBA" id="ARBA00022801"/>
    </source>
</evidence>
<sequence length="693" mass="78342">MSTRLFNHLPIKSLNGVGLALEAKLQKLGINTVYDLLLHLPLRYENRAITARIADVYSGQTISIEGHITQRQIITSKRRMLICTITDGTGVAALRFMHFNAGMSQGMIPGNRIRAYGEIKQGKYGPELIHPHYRLLSHPQTTPTDEDRLTPIYSTTDGLSQTVLRKLIQQALQLLQQYPIDEILPIPLCPWLPAIDAALSTIHYPPTDIDPLLLEQYQHPAQQRLIIEELLAYQLSMQFIREDERKLQAYPLNATGRYMTPFLTQLAFTPTAAQQRVTKEIKLDMQQPYPMMRLVQGDVGSGKTLVAAMAALLALENGKQVALMAPTEILAEQHYHNFKAWFEPLNIEVDWVSSRLQGKTKQAKFDAIANGQISMVIGTHAIFYEQVQFKQLGLVIIDEQHRFGVDQRLNLWEKGRDQQCYPHQLLMTATPIPRTLAMTVYAHLAISIIDELPPGRTPITTVVIPNTRRLEIIERVKQVCLSGGQVYWVCTLVEESETFEAQDAENLATELQHHLSSIQVGLIHGRMKANEKQQIMLDFKQNQIQLLVATTVIEVGVDVPNANLMIIENAERLGLAQLHQLRGRVGRGSAVSNCVLLYQAPLSKTAQARLKVMRESNDGFIIAQKDMEIRGMGEILGTKQIGIADFKIVDLVRDQAIIEQVQQLAHYLIKHQPHHARILVDCWLPYREKYINA</sequence>
<keyword evidence="10 15" id="KW-0234">DNA repair</keyword>
<comment type="similarity">
    <text evidence="1 15">Belongs to the helicase family. RecG subfamily.</text>
</comment>
<dbReference type="FunFam" id="3.40.50.300:FF:000391">
    <property type="entry name" value="ATP-dependent DNA helicase RecG"/>
    <property type="match status" value="1"/>
</dbReference>
<keyword evidence="4 15" id="KW-0227">DNA damage</keyword>
<feature type="domain" description="Helicase C-terminal" evidence="17">
    <location>
        <begin position="471"/>
        <end position="628"/>
    </location>
</feature>
<dbReference type="CDD" id="cd04488">
    <property type="entry name" value="RecG_wedge_OBF"/>
    <property type="match status" value="1"/>
</dbReference>
<evidence type="ECO:0000256" key="10">
    <source>
        <dbReference type="ARBA" id="ARBA00023204"/>
    </source>
</evidence>
<proteinExistence type="inferred from homology"/>
<comment type="function">
    <text evidence="15">Plays a critical role in recombination and DNA repair. Helps process Holliday junction intermediates to mature products by catalyzing branch migration. Has replication fork regression activity, unwinds stalled or blocked replication forks to make a HJ that can be resolved. Has a DNA unwinding activity characteristic of a DNA helicase with 3'-5' polarity.</text>
</comment>
<reference evidence="18 19" key="1">
    <citation type="journal article" date="2014" name="Appl. Environ. Microbiol.">
        <title>Genomic features of a bumble bee symbiont reflect its host environment.</title>
        <authorList>
            <person name="Martinson V.G."/>
            <person name="Magoc T."/>
            <person name="Koch H."/>
            <person name="Salzberg S.L."/>
            <person name="Moran N.A."/>
        </authorList>
    </citation>
    <scope>NUCLEOTIDE SEQUENCE [LARGE SCALE GENOMIC DNA]</scope>
    <source>
        <strain evidence="18 19">Bimp</strain>
    </source>
</reference>
<dbReference type="NCBIfam" id="NF008168">
    <property type="entry name" value="PRK10917.2-2"/>
    <property type="match status" value="1"/>
</dbReference>
<dbReference type="InterPro" id="IPR011545">
    <property type="entry name" value="DEAD/DEAH_box_helicase_dom"/>
</dbReference>
<dbReference type="Gene3D" id="1.10.150.20">
    <property type="entry name" value="5' to 3' exonuclease, C-terminal subdomain"/>
    <property type="match status" value="1"/>
</dbReference>
<dbReference type="Pfam" id="PF00271">
    <property type="entry name" value="Helicase_C"/>
    <property type="match status" value="1"/>
</dbReference>
<protein>
    <recommendedName>
        <fullName evidence="2 15">ATP-dependent DNA helicase RecG</fullName>
        <ecNumber evidence="13 15">5.6.2.4</ecNumber>
    </recommendedName>
</protein>
<evidence type="ECO:0000313" key="19">
    <source>
        <dbReference type="Proteomes" id="UP000506160"/>
    </source>
</evidence>
<dbReference type="Gene3D" id="2.40.50.140">
    <property type="entry name" value="Nucleic acid-binding proteins"/>
    <property type="match status" value="1"/>
</dbReference>
<keyword evidence="9 15" id="KW-0233">DNA recombination</keyword>
<comment type="catalytic activity">
    <reaction evidence="14 15">
        <text>ATP + H2O = ADP + phosphate + H(+)</text>
        <dbReference type="Rhea" id="RHEA:13065"/>
        <dbReference type="ChEBI" id="CHEBI:15377"/>
        <dbReference type="ChEBI" id="CHEBI:15378"/>
        <dbReference type="ChEBI" id="CHEBI:30616"/>
        <dbReference type="ChEBI" id="CHEBI:43474"/>
        <dbReference type="ChEBI" id="CHEBI:456216"/>
        <dbReference type="EC" id="5.6.2.4"/>
    </reaction>
</comment>
<dbReference type="NCBIfam" id="TIGR00643">
    <property type="entry name" value="recG"/>
    <property type="match status" value="1"/>
</dbReference>
<keyword evidence="6 15" id="KW-0347">Helicase</keyword>
<dbReference type="CDD" id="cd17992">
    <property type="entry name" value="DEXHc_RecG"/>
    <property type="match status" value="1"/>
</dbReference>
<dbReference type="InterPro" id="IPR047112">
    <property type="entry name" value="RecG/Mfd"/>
</dbReference>
<evidence type="ECO:0000256" key="3">
    <source>
        <dbReference type="ARBA" id="ARBA00022741"/>
    </source>
</evidence>
<dbReference type="SUPFAM" id="SSF52540">
    <property type="entry name" value="P-loop containing nucleoside triphosphate hydrolases"/>
    <property type="match status" value="2"/>
</dbReference>
<evidence type="ECO:0000256" key="11">
    <source>
        <dbReference type="ARBA" id="ARBA00023235"/>
    </source>
</evidence>
<dbReference type="SMART" id="SM00490">
    <property type="entry name" value="HELICc"/>
    <property type="match status" value="1"/>
</dbReference>
<dbReference type="PROSITE" id="PS51192">
    <property type="entry name" value="HELICASE_ATP_BIND_1"/>
    <property type="match status" value="1"/>
</dbReference>
<dbReference type="EMBL" id="AWGA01000053">
    <property type="protein sequence ID" value="TEA27165.1"/>
    <property type="molecule type" value="Genomic_DNA"/>
</dbReference>
<evidence type="ECO:0000256" key="4">
    <source>
        <dbReference type="ARBA" id="ARBA00022763"/>
    </source>
</evidence>
<evidence type="ECO:0000256" key="9">
    <source>
        <dbReference type="ARBA" id="ARBA00023172"/>
    </source>
</evidence>
<organism evidence="18 19">
    <name type="scientific">Candidatus Schmidhempelia bombi str. Bimp</name>
    <dbReference type="NCBI Taxonomy" id="1387197"/>
    <lineage>
        <taxon>Bacteria</taxon>
        <taxon>Pseudomonadati</taxon>
        <taxon>Pseudomonadota</taxon>
        <taxon>Gammaproteobacteria</taxon>
        <taxon>Orbales</taxon>
        <taxon>Orbaceae</taxon>
        <taxon>Candidatus Schmidhempelia</taxon>
    </lineage>
</organism>
<evidence type="ECO:0000256" key="2">
    <source>
        <dbReference type="ARBA" id="ARBA00017846"/>
    </source>
</evidence>
<dbReference type="PANTHER" id="PTHR47964:SF1">
    <property type="entry name" value="ATP-DEPENDENT DNA HELICASE HOMOLOG RECG, CHLOROPLASTIC"/>
    <property type="match status" value="1"/>
</dbReference>
<keyword evidence="3 15" id="KW-0547">Nucleotide-binding</keyword>
<dbReference type="InterPro" id="IPR001650">
    <property type="entry name" value="Helicase_C-like"/>
</dbReference>
<evidence type="ECO:0000256" key="1">
    <source>
        <dbReference type="ARBA" id="ARBA00007504"/>
    </source>
</evidence>
<dbReference type="GO" id="GO:0043138">
    <property type="term" value="F:3'-5' DNA helicase activity"/>
    <property type="evidence" value="ECO:0007669"/>
    <property type="project" value="UniProtKB-EC"/>
</dbReference>
<dbReference type="RefSeq" id="WP_024496060.1">
    <property type="nucleotide sequence ID" value="NZ_AWGA01000053.1"/>
</dbReference>
<dbReference type="GO" id="GO:0006281">
    <property type="term" value="P:DNA repair"/>
    <property type="evidence" value="ECO:0007669"/>
    <property type="project" value="UniProtKB-UniRule"/>
</dbReference>
<comment type="catalytic activity">
    <reaction evidence="12 15">
        <text>Couples ATP hydrolysis with the unwinding of duplex DNA by translocating in the 3'-5' direction.</text>
        <dbReference type="EC" id="5.6.2.4"/>
    </reaction>
</comment>
<dbReference type="Pfam" id="PF19833">
    <property type="entry name" value="RecG_dom3_C"/>
    <property type="match status" value="1"/>
</dbReference>
<dbReference type="GO" id="GO:0005524">
    <property type="term" value="F:ATP binding"/>
    <property type="evidence" value="ECO:0007669"/>
    <property type="project" value="UniProtKB-KW"/>
</dbReference>
<dbReference type="GO" id="GO:0006310">
    <property type="term" value="P:DNA recombination"/>
    <property type="evidence" value="ECO:0007669"/>
    <property type="project" value="UniProtKB-UniRule"/>
</dbReference>
<keyword evidence="19" id="KW-1185">Reference proteome</keyword>
<accession>A0AB94ICM2</accession>
<dbReference type="Pfam" id="PF17191">
    <property type="entry name" value="RecG_wedge"/>
    <property type="match status" value="1"/>
</dbReference>
<dbReference type="NCBIfam" id="NF008165">
    <property type="entry name" value="PRK10917.1-3"/>
    <property type="match status" value="1"/>
</dbReference>
<name>A0AB94ICM2_9GAMM</name>
<dbReference type="Proteomes" id="UP000506160">
    <property type="component" value="Unassembled WGS sequence"/>
</dbReference>
<evidence type="ECO:0000256" key="15">
    <source>
        <dbReference type="RuleBase" id="RU363016"/>
    </source>
</evidence>
<keyword evidence="5 15" id="KW-0378">Hydrolase</keyword>
<dbReference type="NCBIfam" id="NF008163">
    <property type="entry name" value="PRK10917.1-1"/>
    <property type="match status" value="1"/>
</dbReference>
<dbReference type="InterPro" id="IPR012340">
    <property type="entry name" value="NA-bd_OB-fold"/>
</dbReference>
<dbReference type="AlphaFoldDB" id="A0AB94ICM2"/>
<dbReference type="GO" id="GO:0003677">
    <property type="term" value="F:DNA binding"/>
    <property type="evidence" value="ECO:0007669"/>
    <property type="project" value="UniProtKB-KW"/>
</dbReference>
<feature type="domain" description="Helicase ATP-binding" evidence="16">
    <location>
        <begin position="284"/>
        <end position="449"/>
    </location>
</feature>
<evidence type="ECO:0000256" key="14">
    <source>
        <dbReference type="ARBA" id="ARBA00048988"/>
    </source>
</evidence>
<dbReference type="InterPro" id="IPR014001">
    <property type="entry name" value="Helicase_ATP-bd"/>
</dbReference>
<evidence type="ECO:0000256" key="6">
    <source>
        <dbReference type="ARBA" id="ARBA00022806"/>
    </source>
</evidence>
<keyword evidence="8" id="KW-0238">DNA-binding</keyword>
<evidence type="ECO:0000256" key="12">
    <source>
        <dbReference type="ARBA" id="ARBA00034617"/>
    </source>
</evidence>
<dbReference type="SUPFAM" id="SSF50249">
    <property type="entry name" value="Nucleic acid-binding proteins"/>
    <property type="match status" value="1"/>
</dbReference>
<dbReference type="InterPro" id="IPR027417">
    <property type="entry name" value="P-loop_NTPase"/>
</dbReference>
<dbReference type="SMART" id="SM00487">
    <property type="entry name" value="DEXDc"/>
    <property type="match status" value="1"/>
</dbReference>
<dbReference type="Pfam" id="PF00270">
    <property type="entry name" value="DEAD"/>
    <property type="match status" value="1"/>
</dbReference>
<keyword evidence="7 15" id="KW-0067">ATP-binding</keyword>
<dbReference type="PANTHER" id="PTHR47964">
    <property type="entry name" value="ATP-DEPENDENT DNA HELICASE HOMOLOG RECG, CHLOROPLASTIC"/>
    <property type="match status" value="1"/>
</dbReference>
<dbReference type="Gene3D" id="3.40.50.300">
    <property type="entry name" value="P-loop containing nucleotide triphosphate hydrolases"/>
    <property type="match status" value="2"/>
</dbReference>
<evidence type="ECO:0000259" key="16">
    <source>
        <dbReference type="PROSITE" id="PS51192"/>
    </source>
</evidence>
<dbReference type="InterPro" id="IPR045562">
    <property type="entry name" value="RecG_dom3_C"/>
</dbReference>